<accession>A0ABQ8UXQ9</accession>
<keyword evidence="2" id="KW-1185">Reference proteome</keyword>
<organism evidence="1 2">
    <name type="scientific">Paratrimastix pyriformis</name>
    <dbReference type="NCBI Taxonomy" id="342808"/>
    <lineage>
        <taxon>Eukaryota</taxon>
        <taxon>Metamonada</taxon>
        <taxon>Preaxostyla</taxon>
        <taxon>Paratrimastigidae</taxon>
        <taxon>Paratrimastix</taxon>
    </lineage>
</organism>
<comment type="caution">
    <text evidence="1">The sequence shown here is derived from an EMBL/GenBank/DDBJ whole genome shotgun (WGS) entry which is preliminary data.</text>
</comment>
<evidence type="ECO:0000313" key="1">
    <source>
        <dbReference type="EMBL" id="KAJ4462557.1"/>
    </source>
</evidence>
<sequence length="322" mass="35404">MANCHLTSLQCPRLRTLRLPDESLVFAPMPMPDLEEVAFSLGLPQPAWLLAGSWPRLRVLSGVRLTRPDLLASLCACGSLVRLEKLRLDVTRLPNPLVLRLPGQLEHLDLHIEMEKSGGPGARYFKLTIRHKSMPSGRAQVDGDKGVARPRDQLGWPGVRVRLRNCPHLVRLDLQSNAIATTALLALEVDKAAMIRRLQVGGAIDAASLLGLLTRHGARLRTFAGWRLRALAKDDWPKLMRALSGLPRLTGLTLNVTGVHCPLSLACPKLRTLDLDGVAGGVKVTLACPRLEWLRDLGAASRQLTFALPAPNLRLHHSRRPD</sequence>
<dbReference type="Proteomes" id="UP001141327">
    <property type="component" value="Unassembled WGS sequence"/>
</dbReference>
<protein>
    <submittedName>
        <fullName evidence="1">Uncharacterized protein</fullName>
    </submittedName>
</protein>
<reference evidence="1" key="1">
    <citation type="journal article" date="2022" name="bioRxiv">
        <title>Genomics of Preaxostyla Flagellates Illuminates Evolutionary Transitions and the Path Towards Mitochondrial Loss.</title>
        <authorList>
            <person name="Novak L.V.F."/>
            <person name="Treitli S.C."/>
            <person name="Pyrih J."/>
            <person name="Halakuc P."/>
            <person name="Pipaliya S.V."/>
            <person name="Vacek V."/>
            <person name="Brzon O."/>
            <person name="Soukal P."/>
            <person name="Eme L."/>
            <person name="Dacks J.B."/>
            <person name="Karnkowska A."/>
            <person name="Elias M."/>
            <person name="Hampl V."/>
        </authorList>
    </citation>
    <scope>NUCLEOTIDE SEQUENCE</scope>
    <source>
        <strain evidence="1">RCP-MX</strain>
    </source>
</reference>
<gene>
    <name evidence="1" type="ORF">PAPYR_531</name>
</gene>
<dbReference type="Gene3D" id="3.80.10.10">
    <property type="entry name" value="Ribonuclease Inhibitor"/>
    <property type="match status" value="1"/>
</dbReference>
<dbReference type="InterPro" id="IPR032675">
    <property type="entry name" value="LRR_dom_sf"/>
</dbReference>
<dbReference type="EMBL" id="JAPMOS010000002">
    <property type="protein sequence ID" value="KAJ4462557.1"/>
    <property type="molecule type" value="Genomic_DNA"/>
</dbReference>
<evidence type="ECO:0000313" key="2">
    <source>
        <dbReference type="Proteomes" id="UP001141327"/>
    </source>
</evidence>
<dbReference type="SUPFAM" id="SSF52047">
    <property type="entry name" value="RNI-like"/>
    <property type="match status" value="1"/>
</dbReference>
<proteinExistence type="predicted"/>
<name>A0ABQ8UXQ9_9EUKA</name>